<keyword evidence="2" id="KW-1185">Reference proteome</keyword>
<dbReference type="CDD" id="cd16018">
    <property type="entry name" value="Enpp"/>
    <property type="match status" value="1"/>
</dbReference>
<organism evidence="1 2">
    <name type="scientific">Stichopus japonicus</name>
    <name type="common">Sea cucumber</name>
    <dbReference type="NCBI Taxonomy" id="307972"/>
    <lineage>
        <taxon>Eukaryota</taxon>
        <taxon>Metazoa</taxon>
        <taxon>Echinodermata</taxon>
        <taxon>Eleutherozoa</taxon>
        <taxon>Echinozoa</taxon>
        <taxon>Holothuroidea</taxon>
        <taxon>Aspidochirotacea</taxon>
        <taxon>Aspidochirotida</taxon>
        <taxon>Stichopodidae</taxon>
        <taxon>Apostichopus</taxon>
    </lineage>
</organism>
<accession>A0A2G8LNF7</accession>
<reference evidence="1 2" key="1">
    <citation type="journal article" date="2017" name="PLoS Biol.">
        <title>The sea cucumber genome provides insights into morphological evolution and visceral regeneration.</title>
        <authorList>
            <person name="Zhang X."/>
            <person name="Sun L."/>
            <person name="Yuan J."/>
            <person name="Sun Y."/>
            <person name="Gao Y."/>
            <person name="Zhang L."/>
            <person name="Li S."/>
            <person name="Dai H."/>
            <person name="Hamel J.F."/>
            <person name="Liu C."/>
            <person name="Yu Y."/>
            <person name="Liu S."/>
            <person name="Lin W."/>
            <person name="Guo K."/>
            <person name="Jin S."/>
            <person name="Xu P."/>
            <person name="Storey K.B."/>
            <person name="Huan P."/>
            <person name="Zhang T."/>
            <person name="Zhou Y."/>
            <person name="Zhang J."/>
            <person name="Lin C."/>
            <person name="Li X."/>
            <person name="Xing L."/>
            <person name="Huo D."/>
            <person name="Sun M."/>
            <person name="Wang L."/>
            <person name="Mercier A."/>
            <person name="Li F."/>
            <person name="Yang H."/>
            <person name="Xiang J."/>
        </authorList>
    </citation>
    <scope>NUCLEOTIDE SEQUENCE [LARGE SCALE GENOMIC DNA]</scope>
    <source>
        <strain evidence="1">Shaxun</strain>
        <tissue evidence="1">Muscle</tissue>
    </source>
</reference>
<dbReference type="PANTHER" id="PTHR10151:SF120">
    <property type="entry name" value="BIS(5'-ADENOSYL)-TRIPHOSPHATASE"/>
    <property type="match status" value="1"/>
</dbReference>
<dbReference type="InterPro" id="IPR017850">
    <property type="entry name" value="Alkaline_phosphatase_core_sf"/>
</dbReference>
<dbReference type="AlphaFoldDB" id="A0A2G8LNF7"/>
<gene>
    <name evidence="1" type="ORF">BSL78_01252</name>
</gene>
<dbReference type="SUPFAM" id="SSF53649">
    <property type="entry name" value="Alkaline phosphatase-like"/>
    <property type="match status" value="1"/>
</dbReference>
<protein>
    <submittedName>
        <fullName evidence="1">Ectonucleotide pyrophosphatase/phosphodiesterase family member 5</fullName>
    </submittedName>
</protein>
<dbReference type="Pfam" id="PF01663">
    <property type="entry name" value="Phosphodiest"/>
    <property type="match status" value="1"/>
</dbReference>
<name>A0A2G8LNF7_STIJA</name>
<sequence length="377" mass="43389">MDYNKSKAFKNLYLKFAILYFLSDVVLFKACYAKTPSCVLLVSFDGFRWDYLNRGLTPTFNNLAHQGSKANYTINAFITKTFPNHYTLVTGLYEESHGLTGNHMYDPILNETFGLQNLEPKWWSQNGQEPVWITNQRQGGHSAVLDFPGMDVPFQGMFPEYQYINYTESIPFNDRSDLAVALLANGSVNFVALYFSEPDKAGHMYGPFSKEMNETLGICDKTLEYLLDRLEAEDILDKVNIILTADHGMTPVSINKTIYAMDYLNGTAYPYFTVENNPILGIWPNKSEHLDPLYEAMKKAEHVKVYKKEEIPEQYHYKNNVRVPPIVVVADEGWMVVGSRDFKTHYEWEKGMHGYNNSLLSMHPMFMSMVQLSRKEP</sequence>
<dbReference type="InterPro" id="IPR002591">
    <property type="entry name" value="Phosphodiest/P_Trfase"/>
</dbReference>
<dbReference type="GO" id="GO:0016787">
    <property type="term" value="F:hydrolase activity"/>
    <property type="evidence" value="ECO:0007669"/>
    <property type="project" value="UniProtKB-ARBA"/>
</dbReference>
<dbReference type="PANTHER" id="PTHR10151">
    <property type="entry name" value="ECTONUCLEOTIDE PYROPHOSPHATASE/PHOSPHODIESTERASE"/>
    <property type="match status" value="1"/>
</dbReference>
<dbReference type="STRING" id="307972.A0A2G8LNF7"/>
<dbReference type="Proteomes" id="UP000230750">
    <property type="component" value="Unassembled WGS sequence"/>
</dbReference>
<comment type="caution">
    <text evidence="1">The sequence shown here is derived from an EMBL/GenBank/DDBJ whole genome shotgun (WGS) entry which is preliminary data.</text>
</comment>
<dbReference type="Gene3D" id="3.30.1360.180">
    <property type="match status" value="1"/>
</dbReference>
<dbReference type="EMBL" id="MRZV01000024">
    <property type="protein sequence ID" value="PIK61797.1"/>
    <property type="molecule type" value="Genomic_DNA"/>
</dbReference>
<proteinExistence type="predicted"/>
<evidence type="ECO:0000313" key="2">
    <source>
        <dbReference type="Proteomes" id="UP000230750"/>
    </source>
</evidence>
<dbReference type="OrthoDB" id="415411at2759"/>
<evidence type="ECO:0000313" key="1">
    <source>
        <dbReference type="EMBL" id="PIK61797.1"/>
    </source>
</evidence>
<dbReference type="Gene3D" id="3.40.720.10">
    <property type="entry name" value="Alkaline Phosphatase, subunit A"/>
    <property type="match status" value="1"/>
</dbReference>